<name>A0A6C0AFN0_9ZZZZ</name>
<accession>A0A6C0AFN0</accession>
<evidence type="ECO:0000313" key="1">
    <source>
        <dbReference type="EMBL" id="QHS78496.1"/>
    </source>
</evidence>
<protein>
    <submittedName>
        <fullName evidence="1">Uncharacterized protein</fullName>
    </submittedName>
</protein>
<proteinExistence type="predicted"/>
<reference evidence="1" key="1">
    <citation type="journal article" date="2020" name="Nature">
        <title>Giant virus diversity and host interactions through global metagenomics.</title>
        <authorList>
            <person name="Schulz F."/>
            <person name="Roux S."/>
            <person name="Paez-Espino D."/>
            <person name="Jungbluth S."/>
            <person name="Walsh D.A."/>
            <person name="Denef V.J."/>
            <person name="McMahon K.D."/>
            <person name="Konstantinidis K.T."/>
            <person name="Eloe-Fadrosh E.A."/>
            <person name="Kyrpides N.C."/>
            <person name="Woyke T."/>
        </authorList>
    </citation>
    <scope>NUCLEOTIDE SEQUENCE</scope>
    <source>
        <strain evidence="1">GVMAG-S-1021933-23</strain>
    </source>
</reference>
<dbReference type="AlphaFoldDB" id="A0A6C0AFN0"/>
<dbReference type="EMBL" id="MN740598">
    <property type="protein sequence ID" value="QHS78496.1"/>
    <property type="molecule type" value="Genomic_DNA"/>
</dbReference>
<organism evidence="1">
    <name type="scientific">viral metagenome</name>
    <dbReference type="NCBI Taxonomy" id="1070528"/>
    <lineage>
        <taxon>unclassified sequences</taxon>
        <taxon>metagenomes</taxon>
        <taxon>organismal metagenomes</taxon>
    </lineage>
</organism>
<sequence length="39" mass="4623">MDFISKHLNNEWSLIKLENSNFNKVITDKNIFISETHSD</sequence>